<evidence type="ECO:0000256" key="1">
    <source>
        <dbReference type="ARBA" id="ARBA00004418"/>
    </source>
</evidence>
<dbReference type="Proteomes" id="UP001193501">
    <property type="component" value="Unassembled WGS sequence"/>
</dbReference>
<sequence>MTITRRMLLAATILALPGASFAEDQVLRFATWNTDPESIAINQAIATKFEEANPGVKVQIELYGDGFDDKLTAAMGAGDAPDLMYMWNFPAYKDALLPIDDLIARDAAELNLDDIPSGLMNISKIDGKTYAMPIGFTTQVVFYNKDMFAAAGVPEPQAGWTWADLRTAAAKFRNAETKTYGYAVDAKPDPFDFEQFLWSNGTKYISDDGKTLDGYMNSPEAAEVLDMFADMIKTEEAVALNIGDDTPGSALFKTGKIAMFQSAMWSKTGIDESGIDYGVAPLPAFGSKPVHSVIGASGLSISKDAKDPELAWKFVKFFSTPEAVEMRTNDLPIRTSVAEKLGLATDPITKPFFDMLAVSNRETNAFLKNPNWGQIQANLATAIEATMVDQGNAKAHLDEAVAASARFLN</sequence>
<evidence type="ECO:0000256" key="3">
    <source>
        <dbReference type="SAM" id="SignalP"/>
    </source>
</evidence>
<dbReference type="PANTHER" id="PTHR43649">
    <property type="entry name" value="ARABINOSE-BINDING PROTEIN-RELATED"/>
    <property type="match status" value="1"/>
</dbReference>
<keyword evidence="3" id="KW-0732">Signal</keyword>
<gene>
    <name evidence="4" type="ORF">GV832_20585</name>
</gene>
<comment type="subcellular location">
    <subcellularLocation>
        <location evidence="1">Periplasm</location>
    </subcellularLocation>
</comment>
<dbReference type="InterPro" id="IPR006059">
    <property type="entry name" value="SBP"/>
</dbReference>
<dbReference type="AlphaFoldDB" id="A0AAE4YC73"/>
<name>A0AAE4YC73_9RHOB</name>
<feature type="chain" id="PRO_5042270754" evidence="3">
    <location>
        <begin position="23"/>
        <end position="409"/>
    </location>
</feature>
<dbReference type="SUPFAM" id="SSF53850">
    <property type="entry name" value="Periplasmic binding protein-like II"/>
    <property type="match status" value="1"/>
</dbReference>
<dbReference type="EMBL" id="JAABNR010000043">
    <property type="protein sequence ID" value="NBZ89986.1"/>
    <property type="molecule type" value="Genomic_DNA"/>
</dbReference>
<feature type="signal peptide" evidence="3">
    <location>
        <begin position="1"/>
        <end position="22"/>
    </location>
</feature>
<dbReference type="Pfam" id="PF01547">
    <property type="entry name" value="SBP_bac_1"/>
    <property type="match status" value="1"/>
</dbReference>
<dbReference type="RefSeq" id="WP_168776775.1">
    <property type="nucleotide sequence ID" value="NZ_JAABNR010000043.1"/>
</dbReference>
<accession>A0AAE4YC73</accession>
<organism evidence="4 5">
    <name type="scientific">Stagnihabitans tardus</name>
    <dbReference type="NCBI Taxonomy" id="2699202"/>
    <lineage>
        <taxon>Bacteria</taxon>
        <taxon>Pseudomonadati</taxon>
        <taxon>Pseudomonadota</taxon>
        <taxon>Alphaproteobacteria</taxon>
        <taxon>Rhodobacterales</taxon>
        <taxon>Paracoccaceae</taxon>
        <taxon>Stagnihabitans</taxon>
    </lineage>
</organism>
<keyword evidence="5" id="KW-1185">Reference proteome</keyword>
<dbReference type="Gene3D" id="3.40.190.10">
    <property type="entry name" value="Periplasmic binding protein-like II"/>
    <property type="match status" value="1"/>
</dbReference>
<comment type="caution">
    <text evidence="4">The sequence shown here is derived from an EMBL/GenBank/DDBJ whole genome shotgun (WGS) entry which is preliminary data.</text>
</comment>
<dbReference type="GO" id="GO:0042597">
    <property type="term" value="C:periplasmic space"/>
    <property type="evidence" value="ECO:0007669"/>
    <property type="project" value="UniProtKB-SubCell"/>
</dbReference>
<evidence type="ECO:0000256" key="2">
    <source>
        <dbReference type="ARBA" id="ARBA00008520"/>
    </source>
</evidence>
<evidence type="ECO:0000313" key="4">
    <source>
        <dbReference type="EMBL" id="NBZ89986.1"/>
    </source>
</evidence>
<dbReference type="InterPro" id="IPR050490">
    <property type="entry name" value="Bact_solute-bd_prot1"/>
</dbReference>
<dbReference type="CDD" id="cd13585">
    <property type="entry name" value="PBP2_TMBP_like"/>
    <property type="match status" value="1"/>
</dbReference>
<protein>
    <submittedName>
        <fullName evidence="4">Extracellular solute-binding protein</fullName>
    </submittedName>
</protein>
<proteinExistence type="inferred from homology"/>
<reference evidence="4" key="1">
    <citation type="submission" date="2020-01" db="EMBL/GenBank/DDBJ databases">
        <authorList>
            <person name="Chen W.-M."/>
        </authorList>
    </citation>
    <scope>NUCLEOTIDE SEQUENCE</scope>
    <source>
        <strain evidence="4">CYK-10</strain>
    </source>
</reference>
<evidence type="ECO:0000313" key="5">
    <source>
        <dbReference type="Proteomes" id="UP001193501"/>
    </source>
</evidence>
<dbReference type="PANTHER" id="PTHR43649:SF12">
    <property type="entry name" value="DIACETYLCHITOBIOSE BINDING PROTEIN DASA"/>
    <property type="match status" value="1"/>
</dbReference>
<comment type="similarity">
    <text evidence="2">Belongs to the bacterial solute-binding protein 1 family.</text>
</comment>